<sequence length="274" mass="29522">MNASPEHTVSISVRRSGGGATRSLRTLAKRVPWVAPLVTLLILVILWEIWVRFSDVPQFLLPAPSAIWDALVDNFGLLMRHAGVTLLETLIGFALSAVFGVLFAVVIVMWPLLGAAIFPLLVASQVIPKVAIAPLMVVWIGTGVTTASLIAFVMGFFPVVVNATLGMTSVQPASIDLMRSMGSSRWQLFRYLRFPNALPHIMSGLQLAVAFAIVGAIVGEFVGSDSGLGYLLIVTQGNLRTDLLFADLVVLTAIGLILYYGVELVGKVLLRNRN</sequence>
<keyword evidence="3" id="KW-1003">Cell membrane</keyword>
<evidence type="ECO:0000256" key="3">
    <source>
        <dbReference type="ARBA" id="ARBA00022475"/>
    </source>
</evidence>
<dbReference type="Pfam" id="PF00528">
    <property type="entry name" value="BPD_transp_1"/>
    <property type="match status" value="1"/>
</dbReference>
<feature type="transmembrane region" description="Helical" evidence="7">
    <location>
        <begin position="201"/>
        <end position="222"/>
    </location>
</feature>
<dbReference type="EMBL" id="CP035806">
    <property type="protein sequence ID" value="QBE48415.1"/>
    <property type="molecule type" value="Genomic_DNA"/>
</dbReference>
<keyword evidence="5 7" id="KW-1133">Transmembrane helix</keyword>
<dbReference type="InterPro" id="IPR035906">
    <property type="entry name" value="MetI-like_sf"/>
</dbReference>
<feature type="transmembrane region" description="Helical" evidence="7">
    <location>
        <begin position="90"/>
        <end position="123"/>
    </location>
</feature>
<dbReference type="SUPFAM" id="SSF161098">
    <property type="entry name" value="MetI-like"/>
    <property type="match status" value="1"/>
</dbReference>
<feature type="domain" description="ABC transmembrane type-1" evidence="8">
    <location>
        <begin position="82"/>
        <end position="262"/>
    </location>
</feature>
<evidence type="ECO:0000256" key="1">
    <source>
        <dbReference type="ARBA" id="ARBA00004651"/>
    </source>
</evidence>
<dbReference type="PANTHER" id="PTHR30151">
    <property type="entry name" value="ALKANE SULFONATE ABC TRANSPORTER-RELATED, MEMBRANE SUBUNIT"/>
    <property type="match status" value="1"/>
</dbReference>
<keyword evidence="2 7" id="KW-0813">Transport</keyword>
<dbReference type="KEGG" id="ltr:EVS81_05810"/>
<proteinExistence type="inferred from homology"/>
<dbReference type="RefSeq" id="WP_130109553.1">
    <property type="nucleotide sequence ID" value="NZ_CP035806.1"/>
</dbReference>
<dbReference type="PANTHER" id="PTHR30151:SF20">
    <property type="entry name" value="ABC TRANSPORTER PERMEASE PROTEIN HI_0355-RELATED"/>
    <property type="match status" value="1"/>
</dbReference>
<dbReference type="PROSITE" id="PS50928">
    <property type="entry name" value="ABC_TM1"/>
    <property type="match status" value="1"/>
</dbReference>
<keyword evidence="10" id="KW-1185">Reference proteome</keyword>
<comment type="subcellular location">
    <subcellularLocation>
        <location evidence="1 7">Cell membrane</location>
        <topology evidence="1 7">Multi-pass membrane protein</topology>
    </subcellularLocation>
</comment>
<dbReference type="GO" id="GO:0055085">
    <property type="term" value="P:transmembrane transport"/>
    <property type="evidence" value="ECO:0007669"/>
    <property type="project" value="InterPro"/>
</dbReference>
<dbReference type="GO" id="GO:0005886">
    <property type="term" value="C:plasma membrane"/>
    <property type="evidence" value="ECO:0007669"/>
    <property type="project" value="UniProtKB-SubCell"/>
</dbReference>
<keyword evidence="4 7" id="KW-0812">Transmembrane</keyword>
<protein>
    <submittedName>
        <fullName evidence="9">ABC transporter permease</fullName>
    </submittedName>
</protein>
<evidence type="ECO:0000259" key="8">
    <source>
        <dbReference type="PROSITE" id="PS50928"/>
    </source>
</evidence>
<dbReference type="Gene3D" id="1.10.3720.10">
    <property type="entry name" value="MetI-like"/>
    <property type="match status" value="1"/>
</dbReference>
<evidence type="ECO:0000256" key="5">
    <source>
        <dbReference type="ARBA" id="ARBA00022989"/>
    </source>
</evidence>
<dbReference type="Proteomes" id="UP000289260">
    <property type="component" value="Chromosome"/>
</dbReference>
<evidence type="ECO:0000256" key="4">
    <source>
        <dbReference type="ARBA" id="ARBA00022692"/>
    </source>
</evidence>
<dbReference type="CDD" id="cd06261">
    <property type="entry name" value="TM_PBP2"/>
    <property type="match status" value="1"/>
</dbReference>
<evidence type="ECO:0000313" key="10">
    <source>
        <dbReference type="Proteomes" id="UP000289260"/>
    </source>
</evidence>
<dbReference type="InterPro" id="IPR000515">
    <property type="entry name" value="MetI-like"/>
</dbReference>
<keyword evidence="6 7" id="KW-0472">Membrane</keyword>
<accession>A0A4P6KDF0</accession>
<evidence type="ECO:0000256" key="6">
    <source>
        <dbReference type="ARBA" id="ARBA00023136"/>
    </source>
</evidence>
<feature type="transmembrane region" description="Helical" evidence="7">
    <location>
        <begin position="135"/>
        <end position="157"/>
    </location>
</feature>
<dbReference type="AlphaFoldDB" id="A0A4P6KDF0"/>
<feature type="transmembrane region" description="Helical" evidence="7">
    <location>
        <begin position="243"/>
        <end position="262"/>
    </location>
</feature>
<evidence type="ECO:0000256" key="2">
    <source>
        <dbReference type="ARBA" id="ARBA00022448"/>
    </source>
</evidence>
<evidence type="ECO:0000256" key="7">
    <source>
        <dbReference type="RuleBase" id="RU363032"/>
    </source>
</evidence>
<gene>
    <name evidence="9" type="ORF">EVS81_05810</name>
</gene>
<evidence type="ECO:0000313" key="9">
    <source>
        <dbReference type="EMBL" id="QBE48415.1"/>
    </source>
</evidence>
<comment type="similarity">
    <text evidence="7">Belongs to the binding-protein-dependent transport system permease family.</text>
</comment>
<dbReference type="OrthoDB" id="7274389at2"/>
<reference evidence="9 10" key="1">
    <citation type="submission" date="2019-02" db="EMBL/GenBank/DDBJ databases">
        <authorList>
            <person name="Sun L."/>
            <person name="Pan D."/>
            <person name="Wu X."/>
        </authorList>
    </citation>
    <scope>NUCLEOTIDE SEQUENCE [LARGE SCALE GENOMIC DNA]</scope>
    <source>
        <strain evidence="9 10">JW-1</strain>
    </source>
</reference>
<organism evidence="9 10">
    <name type="scientific">Leucobacter triazinivorans</name>
    <dbReference type="NCBI Taxonomy" id="1784719"/>
    <lineage>
        <taxon>Bacteria</taxon>
        <taxon>Bacillati</taxon>
        <taxon>Actinomycetota</taxon>
        <taxon>Actinomycetes</taxon>
        <taxon>Micrococcales</taxon>
        <taxon>Microbacteriaceae</taxon>
        <taxon>Leucobacter</taxon>
    </lineage>
</organism>
<feature type="transmembrane region" description="Helical" evidence="7">
    <location>
        <begin position="31"/>
        <end position="50"/>
    </location>
</feature>
<name>A0A4P6KDF0_9MICO</name>